<evidence type="ECO:0008006" key="5">
    <source>
        <dbReference type="Google" id="ProtNLM"/>
    </source>
</evidence>
<keyword evidence="2" id="KW-0812">Transmembrane</keyword>
<organism evidence="3 4">
    <name type="scientific">Thermoproteota archaeon</name>
    <dbReference type="NCBI Taxonomy" id="2056631"/>
    <lineage>
        <taxon>Archaea</taxon>
        <taxon>Thermoproteota</taxon>
    </lineage>
</organism>
<evidence type="ECO:0000313" key="4">
    <source>
        <dbReference type="Proteomes" id="UP000269499"/>
    </source>
</evidence>
<evidence type="ECO:0000313" key="3">
    <source>
        <dbReference type="EMBL" id="RLE52481.1"/>
    </source>
</evidence>
<sequence>MKMRRILLLIAIFTILGVLLPSMQVTAAKPKIVVLMKGMMGTDIQLEAAIVDFPIYDWVVVTETLTASDLEGANVLIIVLVDATMTITNEELTVIKNWLNEGHKMIWIAGDSDYGNEGPPRQDTANKVLEAIGSKLRVDLAEAVDTQSNAGKPYRVLGLAENCDEEVKFLVAGVTRALFHGPAAIIAYVDGNYVKLNEMKVENVYRVMWTSDAGMISEFNPPNSPVYTPGEEGRFVLLAIEVVPDKKNIIVVGGDAPFDHYTGMYKPELKNPPRYEEEYPTQGAMLFSNIIYWGVNVDEFIELVSYPTQIKELQDQVSGLQSQVSSLQEQVTTLEGEVAAARSTGPMYLVGGIVVGLIIGFAVAFFMKKK</sequence>
<evidence type="ECO:0000256" key="1">
    <source>
        <dbReference type="SAM" id="Coils"/>
    </source>
</evidence>
<gene>
    <name evidence="3" type="ORF">DRJ26_04675</name>
</gene>
<dbReference type="AlphaFoldDB" id="A0A497EZP3"/>
<keyword evidence="1" id="KW-0175">Coiled coil</keyword>
<proteinExistence type="predicted"/>
<name>A0A497EZP3_9CREN</name>
<comment type="caution">
    <text evidence="3">The sequence shown here is derived from an EMBL/GenBank/DDBJ whole genome shotgun (WGS) entry which is preliminary data.</text>
</comment>
<keyword evidence="2" id="KW-0472">Membrane</keyword>
<dbReference type="Gene3D" id="1.20.5.340">
    <property type="match status" value="1"/>
</dbReference>
<dbReference type="Proteomes" id="UP000269499">
    <property type="component" value="Unassembled WGS sequence"/>
</dbReference>
<reference evidence="3 4" key="1">
    <citation type="submission" date="2018-06" db="EMBL/GenBank/DDBJ databases">
        <title>Extensive metabolic versatility and redundancy in microbially diverse, dynamic hydrothermal sediments.</title>
        <authorList>
            <person name="Dombrowski N."/>
            <person name="Teske A."/>
            <person name="Baker B.J."/>
        </authorList>
    </citation>
    <scope>NUCLEOTIDE SEQUENCE [LARGE SCALE GENOMIC DNA]</scope>
    <source>
        <strain evidence="3">B20_G2</strain>
    </source>
</reference>
<dbReference type="EMBL" id="QMRA01000116">
    <property type="protein sequence ID" value="RLE52481.1"/>
    <property type="molecule type" value="Genomic_DNA"/>
</dbReference>
<feature type="coiled-coil region" evidence="1">
    <location>
        <begin position="310"/>
        <end position="344"/>
    </location>
</feature>
<feature type="transmembrane region" description="Helical" evidence="2">
    <location>
        <begin position="347"/>
        <end position="367"/>
    </location>
</feature>
<accession>A0A497EZP3</accession>
<evidence type="ECO:0000256" key="2">
    <source>
        <dbReference type="SAM" id="Phobius"/>
    </source>
</evidence>
<keyword evidence="2" id="KW-1133">Transmembrane helix</keyword>
<protein>
    <recommendedName>
        <fullName evidence="5">DUF4350 domain-containing protein</fullName>
    </recommendedName>
</protein>